<sequence>MYRISIIIAIYNEKIEWMRQSIDSILNQTFSNFEFIIINDNPQRKDNQLLTSEYAKKDKRIKIIHNEQLTKSLNKGLKIAEGQYIARLDADDIALPKRFEKQVYFEGKCLFI</sequence>
<dbReference type="PANTHER" id="PTHR22916:SF3">
    <property type="entry name" value="UDP-GLCNAC:BETAGAL BETA-1,3-N-ACETYLGLUCOSAMINYLTRANSFERASE-LIKE PROTEIN 1"/>
    <property type="match status" value="1"/>
</dbReference>
<dbReference type="Pfam" id="PF00535">
    <property type="entry name" value="Glycos_transf_2"/>
    <property type="match status" value="1"/>
</dbReference>
<dbReference type="AlphaFoldDB" id="A0A0B7IIL1"/>
<name>A0A0B7IIL1_9FLAO</name>
<dbReference type="PANTHER" id="PTHR22916">
    <property type="entry name" value="GLYCOSYLTRANSFERASE"/>
    <property type="match status" value="1"/>
</dbReference>
<accession>A0A0B7IIL1</accession>
<dbReference type="InterPro" id="IPR029044">
    <property type="entry name" value="Nucleotide-diphossugar_trans"/>
</dbReference>
<dbReference type="Gene3D" id="3.90.550.10">
    <property type="entry name" value="Spore Coat Polysaccharide Biosynthesis Protein SpsA, Chain A"/>
    <property type="match status" value="1"/>
</dbReference>
<dbReference type="RefSeq" id="WP_081461667.1">
    <property type="nucleotide sequence ID" value="NZ_JBIUQR010000006.1"/>
</dbReference>
<keyword evidence="2" id="KW-0328">Glycosyltransferase</keyword>
<proteinExistence type="predicted"/>
<dbReference type="EC" id="2.4.1.69" evidence="2"/>
<dbReference type="SUPFAM" id="SSF53448">
    <property type="entry name" value="Nucleotide-diphospho-sugar transferases"/>
    <property type="match status" value="1"/>
</dbReference>
<evidence type="ECO:0000313" key="3">
    <source>
        <dbReference type="Proteomes" id="UP000039370"/>
    </source>
</evidence>
<gene>
    <name evidence="2" type="ORF">CCAN11_2010014</name>
</gene>
<evidence type="ECO:0000313" key="2">
    <source>
        <dbReference type="EMBL" id="CEN49813.1"/>
    </source>
</evidence>
<reference evidence="3" key="1">
    <citation type="submission" date="2015-01" db="EMBL/GenBank/DDBJ databases">
        <authorList>
            <person name="MANFREDI Pablo"/>
        </authorList>
    </citation>
    <scope>NUCLEOTIDE SEQUENCE [LARGE SCALE GENOMIC DNA]</scope>
    <source>
        <strain evidence="3">Cc11</strain>
    </source>
</reference>
<dbReference type="GO" id="GO:0008107">
    <property type="term" value="F:galactoside 2-alpha-L-fucosyltransferase activity"/>
    <property type="evidence" value="ECO:0007669"/>
    <property type="project" value="UniProtKB-EC"/>
</dbReference>
<organism evidence="2 3">
    <name type="scientific">Capnocytophaga canimorsus</name>
    <dbReference type="NCBI Taxonomy" id="28188"/>
    <lineage>
        <taxon>Bacteria</taxon>
        <taxon>Pseudomonadati</taxon>
        <taxon>Bacteroidota</taxon>
        <taxon>Flavobacteriia</taxon>
        <taxon>Flavobacteriales</taxon>
        <taxon>Flavobacteriaceae</taxon>
        <taxon>Capnocytophaga</taxon>
    </lineage>
</organism>
<evidence type="ECO:0000259" key="1">
    <source>
        <dbReference type="Pfam" id="PF00535"/>
    </source>
</evidence>
<dbReference type="EMBL" id="CDOK01000115">
    <property type="protein sequence ID" value="CEN49813.1"/>
    <property type="molecule type" value="Genomic_DNA"/>
</dbReference>
<feature type="domain" description="Glycosyltransferase 2-like" evidence="1">
    <location>
        <begin position="5"/>
        <end position="103"/>
    </location>
</feature>
<dbReference type="Proteomes" id="UP000039370">
    <property type="component" value="Unassembled WGS sequence"/>
</dbReference>
<dbReference type="InterPro" id="IPR001173">
    <property type="entry name" value="Glyco_trans_2-like"/>
</dbReference>
<keyword evidence="2" id="KW-0808">Transferase</keyword>
<protein>
    <submittedName>
        <fullName evidence="2">Putative galactoside 2-alpha-L-fucosyltransferase</fullName>
        <ecNumber evidence="2">2.4.1.69</ecNumber>
    </submittedName>
</protein>